<accession>M1WX22</accession>
<dbReference type="KEGG" id="dpi:BN4_12233"/>
<evidence type="ECO:0000313" key="3">
    <source>
        <dbReference type="Proteomes" id="UP000011724"/>
    </source>
</evidence>
<evidence type="ECO:0000256" key="1">
    <source>
        <dbReference type="SAM" id="MobiDB-lite"/>
    </source>
</evidence>
<protein>
    <submittedName>
        <fullName evidence="2">Uncharacterized protein</fullName>
    </submittedName>
</protein>
<dbReference type="Proteomes" id="UP000011724">
    <property type="component" value="Chromosome"/>
</dbReference>
<name>M1WX22_PSEP2</name>
<dbReference type="HOGENOM" id="CLU_2057607_0_0_7"/>
<reference evidence="2 3" key="1">
    <citation type="journal article" date="2013" name="PLoS ONE">
        <title>The first genomic and proteomic characterization of a deep-sea sulfate reducer: insights into the piezophilic lifestyle of Desulfovibrio piezophilus.</title>
        <authorList>
            <person name="Pradel N."/>
            <person name="Ji B."/>
            <person name="Gimenez G."/>
            <person name="Talla E."/>
            <person name="Lenoble P."/>
            <person name="Garel M."/>
            <person name="Tamburini C."/>
            <person name="Fourquet P."/>
            <person name="Lebrun R."/>
            <person name="Bertin P."/>
            <person name="Denis Y."/>
            <person name="Pophillat M."/>
            <person name="Barbe V."/>
            <person name="Ollivier B."/>
            <person name="Dolla A."/>
        </authorList>
    </citation>
    <scope>NUCLEOTIDE SEQUENCE [LARGE SCALE GENOMIC DNA]</scope>
    <source>
        <strain evidence="3">DSM 10523 / SB164P1</strain>
    </source>
</reference>
<dbReference type="STRING" id="1322246.BN4_12233"/>
<proteinExistence type="predicted"/>
<gene>
    <name evidence="2" type="ordered locus">BN4_12233</name>
</gene>
<evidence type="ECO:0000313" key="2">
    <source>
        <dbReference type="EMBL" id="CCH49468.1"/>
    </source>
</evidence>
<dbReference type="AlphaFoldDB" id="M1WX22"/>
<keyword evidence="3" id="KW-1185">Reference proteome</keyword>
<sequence>MTFDILSQELGKRLSTKEVASFLGLDKETVRKHFEKLGGIQPTGPKGRILFFERNVVDALRRNNALKNQEEWANSLEREGSKARRNQDEAVRHKNGRSRLGNQTKAGGLVKDRHGLFTG</sequence>
<feature type="compositionally biased region" description="Basic and acidic residues" evidence="1">
    <location>
        <begin position="76"/>
        <end position="92"/>
    </location>
</feature>
<dbReference type="EMBL" id="FO203427">
    <property type="protein sequence ID" value="CCH49468.1"/>
    <property type="molecule type" value="Genomic_DNA"/>
</dbReference>
<feature type="compositionally biased region" description="Basic and acidic residues" evidence="1">
    <location>
        <begin position="110"/>
        <end position="119"/>
    </location>
</feature>
<reference evidence="3" key="2">
    <citation type="journal article" date="2013" name="Stand. Genomic Sci.">
        <title>Complete genome sequence of Desulfocapsa sulfexigens, a marine deltaproteobacterium specialized in disproportionating inorganic sulfur compounds.</title>
        <authorList>
            <person name="Finster K.W."/>
            <person name="Kjeldsen K.U."/>
            <person name="Kube M."/>
            <person name="Reinhardt R."/>
            <person name="Mussmann M."/>
            <person name="Amann R."/>
            <person name="Schreiber L."/>
        </authorList>
    </citation>
    <scope>NUCLEOTIDE SEQUENCE [LARGE SCALE GENOMIC DNA]</scope>
    <source>
        <strain evidence="3">DSM 10523 / SB164P1</strain>
    </source>
</reference>
<feature type="region of interest" description="Disordered" evidence="1">
    <location>
        <begin position="72"/>
        <end position="119"/>
    </location>
</feature>
<organism evidence="2 3">
    <name type="scientific">Pseudodesulfovibrio piezophilus (strain DSM 21447 / JCM 15486 / C1TLV30)</name>
    <name type="common">Desulfovibrio piezophilus</name>
    <dbReference type="NCBI Taxonomy" id="1322246"/>
    <lineage>
        <taxon>Bacteria</taxon>
        <taxon>Pseudomonadati</taxon>
        <taxon>Thermodesulfobacteriota</taxon>
        <taxon>Desulfovibrionia</taxon>
        <taxon>Desulfovibrionales</taxon>
        <taxon>Desulfovibrionaceae</taxon>
    </lineage>
</organism>